<dbReference type="Proteomes" id="UP000703269">
    <property type="component" value="Unassembled WGS sequence"/>
</dbReference>
<organism evidence="2 3">
    <name type="scientific">Phanerochaete sordida</name>
    <dbReference type="NCBI Taxonomy" id="48140"/>
    <lineage>
        <taxon>Eukaryota</taxon>
        <taxon>Fungi</taxon>
        <taxon>Dikarya</taxon>
        <taxon>Basidiomycota</taxon>
        <taxon>Agaricomycotina</taxon>
        <taxon>Agaricomycetes</taxon>
        <taxon>Polyporales</taxon>
        <taxon>Phanerochaetaceae</taxon>
        <taxon>Phanerochaete</taxon>
    </lineage>
</organism>
<dbReference type="AlphaFoldDB" id="A0A9P3LFJ5"/>
<keyword evidence="3" id="KW-1185">Reference proteome</keyword>
<dbReference type="EMBL" id="BPQB01000028">
    <property type="protein sequence ID" value="GJE92709.1"/>
    <property type="molecule type" value="Genomic_DNA"/>
</dbReference>
<comment type="caution">
    <text evidence="2">The sequence shown here is derived from an EMBL/GenBank/DDBJ whole genome shotgun (WGS) entry which is preliminary data.</text>
</comment>
<proteinExistence type="predicted"/>
<evidence type="ECO:0000256" key="1">
    <source>
        <dbReference type="SAM" id="MobiDB-lite"/>
    </source>
</evidence>
<sequence>MRANSLGHQRDSSRIVFGPLCRVEPCSATSKNVRGAVDTVTRRLKDPVVQYELPRTSRARHRRTPTRATILSAGH</sequence>
<feature type="region of interest" description="Disordered" evidence="1">
    <location>
        <begin position="56"/>
        <end position="75"/>
    </location>
</feature>
<name>A0A9P3LFJ5_9APHY</name>
<evidence type="ECO:0000313" key="3">
    <source>
        <dbReference type="Proteomes" id="UP000703269"/>
    </source>
</evidence>
<evidence type="ECO:0000313" key="2">
    <source>
        <dbReference type="EMBL" id="GJE92709.1"/>
    </source>
</evidence>
<gene>
    <name evidence="2" type="ORF">PsYK624_088650</name>
</gene>
<protein>
    <submittedName>
        <fullName evidence="2">Uncharacterized protein</fullName>
    </submittedName>
</protein>
<reference evidence="2 3" key="1">
    <citation type="submission" date="2021-08" db="EMBL/GenBank/DDBJ databases">
        <title>Draft Genome Sequence of Phanerochaete sordida strain YK-624.</title>
        <authorList>
            <person name="Mori T."/>
            <person name="Dohra H."/>
            <person name="Suzuki T."/>
            <person name="Kawagishi H."/>
            <person name="Hirai H."/>
        </authorList>
    </citation>
    <scope>NUCLEOTIDE SEQUENCE [LARGE SCALE GENOMIC DNA]</scope>
    <source>
        <strain evidence="2 3">YK-624</strain>
    </source>
</reference>
<accession>A0A9P3LFJ5</accession>